<dbReference type="SMART" id="SM00271">
    <property type="entry name" value="DnaJ"/>
    <property type="match status" value="1"/>
</dbReference>
<protein>
    <submittedName>
        <fullName evidence="3">DnaJ domain protein</fullName>
    </submittedName>
    <submittedName>
        <fullName evidence="4">J domain-containing protein</fullName>
    </submittedName>
</protein>
<dbReference type="GeneID" id="57753353"/>
<evidence type="ECO:0000313" key="3">
    <source>
        <dbReference type="EMBL" id="CEM62975.1"/>
    </source>
</evidence>
<sequence length="139" mass="16371">MNTYYEKLGDILRDRLDSDEDPFYQWDNNRNGKYRTAAGTMERRPPPKTDYTKEKAEPIRIPVPPELVEDFAVLGIPSGMPLADCKQSWKRLVKRYHPDTITEVEKQGEAAAIIRRINRSYKRIEKWFETGRIPEDKEL</sequence>
<dbReference type="EMBL" id="CDNC01000047">
    <property type="protein sequence ID" value="CEM62975.1"/>
    <property type="molecule type" value="Genomic_DNA"/>
</dbReference>
<dbReference type="InterPro" id="IPR001623">
    <property type="entry name" value="DnaJ_domain"/>
</dbReference>
<feature type="compositionally biased region" description="Basic and acidic residues" evidence="1">
    <location>
        <begin position="41"/>
        <end position="56"/>
    </location>
</feature>
<dbReference type="Gene3D" id="1.10.287.110">
    <property type="entry name" value="DnaJ domain"/>
    <property type="match status" value="1"/>
</dbReference>
<evidence type="ECO:0000259" key="2">
    <source>
        <dbReference type="PROSITE" id="PS50076"/>
    </source>
</evidence>
<accession>A0A0B7H171</accession>
<organism evidence="3 5">
    <name type="scientific">Treponema phagedenis</name>
    <dbReference type="NCBI Taxonomy" id="162"/>
    <lineage>
        <taxon>Bacteria</taxon>
        <taxon>Pseudomonadati</taxon>
        <taxon>Spirochaetota</taxon>
        <taxon>Spirochaetia</taxon>
        <taxon>Spirochaetales</taxon>
        <taxon>Treponemataceae</taxon>
        <taxon>Treponema</taxon>
    </lineage>
</organism>
<reference evidence="3" key="1">
    <citation type="submission" date="2015-01" db="EMBL/GenBank/DDBJ databases">
        <authorList>
            <person name="Xiang T."/>
            <person name="Song Y."/>
            <person name="Huang L."/>
            <person name="Wang B."/>
            <person name="Wu P."/>
        </authorList>
    </citation>
    <scope>NUCLEOTIDE SEQUENCE [LARGE SCALE GENOMIC DNA]</scope>
    <source>
        <strain evidence="3">V1</strain>
    </source>
</reference>
<evidence type="ECO:0000313" key="6">
    <source>
        <dbReference type="Proteomes" id="UP000323594"/>
    </source>
</evidence>
<keyword evidence="5" id="KW-1185">Reference proteome</keyword>
<evidence type="ECO:0000313" key="5">
    <source>
        <dbReference type="Proteomes" id="UP000042527"/>
    </source>
</evidence>
<dbReference type="RefSeq" id="WP_002700544.1">
    <property type="nucleotide sequence ID" value="NZ_CDNC01000047.1"/>
</dbReference>
<name>A0A0B7H171_TREPH</name>
<gene>
    <name evidence="4" type="ORF">FUT82_11790</name>
    <name evidence="3" type="ORF">TPHV1_510042</name>
</gene>
<dbReference type="PROSITE" id="PS50076">
    <property type="entry name" value="DNAJ_2"/>
    <property type="match status" value="1"/>
</dbReference>
<dbReference type="CDD" id="cd06257">
    <property type="entry name" value="DnaJ"/>
    <property type="match status" value="1"/>
</dbReference>
<dbReference type="InterPro" id="IPR036869">
    <property type="entry name" value="J_dom_sf"/>
</dbReference>
<evidence type="ECO:0000313" key="4">
    <source>
        <dbReference type="EMBL" id="QEJ98611.1"/>
    </source>
</evidence>
<feature type="domain" description="J" evidence="2">
    <location>
        <begin position="69"/>
        <end position="139"/>
    </location>
</feature>
<dbReference type="EMBL" id="CP042817">
    <property type="protein sequence ID" value="QEJ98611.1"/>
    <property type="molecule type" value="Genomic_DNA"/>
</dbReference>
<dbReference type="Proteomes" id="UP000323594">
    <property type="component" value="Chromosome"/>
</dbReference>
<dbReference type="OrthoDB" id="360001at2"/>
<dbReference type="AlphaFoldDB" id="A0A0B7H171"/>
<proteinExistence type="predicted"/>
<dbReference type="SUPFAM" id="SSF46565">
    <property type="entry name" value="Chaperone J-domain"/>
    <property type="match status" value="1"/>
</dbReference>
<dbReference type="Proteomes" id="UP000042527">
    <property type="component" value="Unassembled WGS sequence"/>
</dbReference>
<evidence type="ECO:0000256" key="1">
    <source>
        <dbReference type="SAM" id="MobiDB-lite"/>
    </source>
</evidence>
<feature type="region of interest" description="Disordered" evidence="1">
    <location>
        <begin position="34"/>
        <end position="56"/>
    </location>
</feature>
<reference evidence="5" key="2">
    <citation type="submission" date="2015-01" db="EMBL/GenBank/DDBJ databases">
        <authorList>
            <person name="Manzoor Shahid"/>
            <person name="Zubair Saima"/>
        </authorList>
    </citation>
    <scope>NUCLEOTIDE SEQUENCE [LARGE SCALE GENOMIC DNA]</scope>
    <source>
        <strain evidence="5">V1</strain>
    </source>
</reference>
<reference evidence="4 6" key="3">
    <citation type="submission" date="2019-08" db="EMBL/GenBank/DDBJ databases">
        <authorList>
            <person name="Kuhnert P."/>
        </authorList>
    </citation>
    <scope>NUCLEOTIDE SEQUENCE [LARGE SCALE GENOMIC DNA]</scope>
    <source>
        <strain evidence="4 6">B36.5</strain>
    </source>
</reference>